<comment type="subcellular location">
    <subcellularLocation>
        <location evidence="1">Membrane</location>
        <topology evidence="1">Multi-pass membrane protein</topology>
    </subcellularLocation>
</comment>
<proteinExistence type="predicted"/>
<gene>
    <name evidence="6" type="ORF">CSCA_4425</name>
</gene>
<evidence type="ECO:0000313" key="6">
    <source>
        <dbReference type="EMBL" id="AKA71550.1"/>
    </source>
</evidence>
<keyword evidence="5" id="KW-0732">Signal</keyword>
<organism evidence="6 7">
    <name type="scientific">Clostridium scatologenes</name>
    <dbReference type="NCBI Taxonomy" id="1548"/>
    <lineage>
        <taxon>Bacteria</taxon>
        <taxon>Bacillati</taxon>
        <taxon>Bacillota</taxon>
        <taxon>Clostridia</taxon>
        <taxon>Eubacteriales</taxon>
        <taxon>Clostridiaceae</taxon>
        <taxon>Clostridium</taxon>
    </lineage>
</organism>
<evidence type="ECO:0000256" key="4">
    <source>
        <dbReference type="ARBA" id="ARBA00023136"/>
    </source>
</evidence>
<evidence type="ECO:0000313" key="7">
    <source>
        <dbReference type="Proteomes" id="UP000033115"/>
    </source>
</evidence>
<evidence type="ECO:0000256" key="1">
    <source>
        <dbReference type="ARBA" id="ARBA00004141"/>
    </source>
</evidence>
<reference evidence="6 7" key="1">
    <citation type="journal article" date="2015" name="J. Biotechnol.">
        <title>Complete genome sequence of a malodorant-producing acetogen, Clostridium scatologenes ATCC 25775(T).</title>
        <authorList>
            <person name="Zhu Z."/>
            <person name="Guo T."/>
            <person name="Zheng H."/>
            <person name="Song T."/>
            <person name="Ouyang P."/>
            <person name="Xie J."/>
        </authorList>
    </citation>
    <scope>NUCLEOTIDE SEQUENCE [LARGE SCALE GENOMIC DNA]</scope>
    <source>
        <strain evidence="6 7">ATCC 25775</strain>
    </source>
</reference>
<sequence>MKGKVLPALIIMSAIIATSTTSFYVGRQVQQKTFFTEKQQQSKESTKIAVVNQDQGTSYKDKKVNYTLDFFKSLDNGYEITDREAAQKGIESGKYGAMIVIPGNFSKNITSINEVTPSKVKVYYQTNDKLTKENKLVVSGRISDFEKNLNSKLSYMYLSGIFTELHNGQDYASDILKDDTTDLEALNSINDSDILASIKLTPLESKDIKFSNLDLNKDFDENRKVIDEVDKKYRTKMIPKEAELDGIKKELVDVLINKNAGVKTFSDRLKKMDQDQIADKFSGRYKYNYSGITNNYDVNVSDVNSYLDDLTKDKGRIDGLVDKYEDQTLLKVNEKGNNAIKKSDEKLKDIQEKADSNSDIIKNNAISGLENLKKDIKSQNPPKTQSLNEEYILYGQMISKLKEIHPEAFDDVYNQVVKNNDIDYSKILKDPLANSKNDNSFKDSDELKEYIVKGIDNKSGNFITSRSSNYKNVNENDANVKSISDIISNLNKANTDSDKIASSAKYIMNDDDYKYLQDIFSENKDKTLSESLKIKDSLINQIKDSVDGSNKKQLISTIKTNNEKSVNSIKGKIQKEAEKVVENAGPITVKDVVDVFDKDYMAQFNNIITHADSLEKTPAKVEDDKEIFELLGKYDKSNENLNDKVTKKIDEYNKVEDEVRKQSNDHVTAMMGDLNRGIEESKGKLAGGLQNAKTMKKKTADSNKERLDSLVSVLGNSRLGTVENSNLYRFITNPVLVTQNKSLEGNIVKQQQNDTNEVKGIAISILVAYSMLRIAMFVRKRRAYPGA</sequence>
<dbReference type="RefSeq" id="WP_029159410.1">
    <property type="nucleotide sequence ID" value="NZ_CP009933.1"/>
</dbReference>
<evidence type="ECO:0000256" key="2">
    <source>
        <dbReference type="ARBA" id="ARBA00022692"/>
    </source>
</evidence>
<feature type="signal peptide" evidence="5">
    <location>
        <begin position="1"/>
        <end position="24"/>
    </location>
</feature>
<keyword evidence="3" id="KW-1133">Transmembrane helix</keyword>
<name>A0A0E3M871_CLOSL</name>
<dbReference type="STRING" id="1548.CSCA_4425"/>
<dbReference type="Gene3D" id="3.40.1710.10">
    <property type="entry name" value="abc type-2 transporter like domain"/>
    <property type="match status" value="1"/>
</dbReference>
<accession>A0A0E3M871</accession>
<dbReference type="Proteomes" id="UP000033115">
    <property type="component" value="Chromosome"/>
</dbReference>
<dbReference type="InterPro" id="IPR051328">
    <property type="entry name" value="T7SS_ABC-Transporter"/>
</dbReference>
<keyword evidence="4" id="KW-0472">Membrane</keyword>
<dbReference type="PANTHER" id="PTHR43077:SF10">
    <property type="entry name" value="TRANSPORT PERMEASE PROTEIN"/>
    <property type="match status" value="1"/>
</dbReference>
<dbReference type="PANTHER" id="PTHR43077">
    <property type="entry name" value="TRANSPORT PERMEASE YVFS-RELATED"/>
    <property type="match status" value="1"/>
</dbReference>
<keyword evidence="7" id="KW-1185">Reference proteome</keyword>
<evidence type="ECO:0000256" key="5">
    <source>
        <dbReference type="SAM" id="SignalP"/>
    </source>
</evidence>
<evidence type="ECO:0000256" key="3">
    <source>
        <dbReference type="ARBA" id="ARBA00022989"/>
    </source>
</evidence>
<evidence type="ECO:0008006" key="8">
    <source>
        <dbReference type="Google" id="ProtNLM"/>
    </source>
</evidence>
<feature type="chain" id="PRO_5002411527" description="YhgE/Pip N-terminal domain protein" evidence="5">
    <location>
        <begin position="25"/>
        <end position="787"/>
    </location>
</feature>
<dbReference type="EMBL" id="CP009933">
    <property type="protein sequence ID" value="AKA71550.1"/>
    <property type="molecule type" value="Genomic_DNA"/>
</dbReference>
<dbReference type="AlphaFoldDB" id="A0A0E3M871"/>
<dbReference type="HOGENOM" id="CLU_374172_0_0_9"/>
<dbReference type="KEGG" id="csq:CSCA_4425"/>
<protein>
    <recommendedName>
        <fullName evidence="8">YhgE/Pip N-terminal domain protein</fullName>
    </recommendedName>
</protein>
<keyword evidence="2" id="KW-0812">Transmembrane</keyword>
<dbReference type="GO" id="GO:0016020">
    <property type="term" value="C:membrane"/>
    <property type="evidence" value="ECO:0007669"/>
    <property type="project" value="UniProtKB-SubCell"/>
</dbReference>